<evidence type="ECO:0000256" key="4">
    <source>
        <dbReference type="HAMAP-Rule" id="MF_00213"/>
    </source>
</evidence>
<dbReference type="InterPro" id="IPR000688">
    <property type="entry name" value="HypA/HybF"/>
</dbReference>
<feature type="binding site" evidence="4">
    <location>
        <position position="89"/>
    </location>
    <ligand>
        <name>Zn(2+)</name>
        <dbReference type="ChEBI" id="CHEBI:29105"/>
    </ligand>
</feature>
<keyword evidence="2 4" id="KW-0479">Metal-binding</keyword>
<feature type="binding site" evidence="4">
    <location>
        <position position="2"/>
    </location>
    <ligand>
        <name>Ni(2+)</name>
        <dbReference type="ChEBI" id="CHEBI:49786"/>
    </ligand>
</feature>
<name>A0A9D1Q919_9FIRM</name>
<proteinExistence type="inferred from homology"/>
<dbReference type="Proteomes" id="UP000823933">
    <property type="component" value="Unassembled WGS sequence"/>
</dbReference>
<feature type="binding site" evidence="4">
    <location>
        <position position="92"/>
    </location>
    <ligand>
        <name>Zn(2+)</name>
        <dbReference type="ChEBI" id="CHEBI:29105"/>
    </ligand>
</feature>
<comment type="caution">
    <text evidence="5">The sequence shown here is derived from an EMBL/GenBank/DDBJ whole genome shotgun (WGS) entry which is preliminary data.</text>
</comment>
<dbReference type="PANTHER" id="PTHR34535">
    <property type="entry name" value="HYDROGENASE MATURATION FACTOR HYPA"/>
    <property type="match status" value="1"/>
</dbReference>
<feature type="binding site" evidence="4">
    <location>
        <position position="76"/>
    </location>
    <ligand>
        <name>Zn(2+)</name>
        <dbReference type="ChEBI" id="CHEBI:29105"/>
    </ligand>
</feature>
<comment type="similarity">
    <text evidence="4">Belongs to the HypA/HybF family.</text>
</comment>
<keyword evidence="1 4" id="KW-0533">Nickel</keyword>
<dbReference type="GO" id="GO:0016151">
    <property type="term" value="F:nickel cation binding"/>
    <property type="evidence" value="ECO:0007669"/>
    <property type="project" value="UniProtKB-UniRule"/>
</dbReference>
<dbReference type="EMBL" id="DXHQ01000032">
    <property type="protein sequence ID" value="HIW08289.1"/>
    <property type="molecule type" value="Genomic_DNA"/>
</dbReference>
<reference evidence="5" key="1">
    <citation type="journal article" date="2021" name="PeerJ">
        <title>Extensive microbial diversity within the chicken gut microbiome revealed by metagenomics and culture.</title>
        <authorList>
            <person name="Gilroy R."/>
            <person name="Ravi A."/>
            <person name="Getino M."/>
            <person name="Pursley I."/>
            <person name="Horton D.L."/>
            <person name="Alikhan N.F."/>
            <person name="Baker D."/>
            <person name="Gharbi K."/>
            <person name="Hall N."/>
            <person name="Watson M."/>
            <person name="Adriaenssens E.M."/>
            <person name="Foster-Nyarko E."/>
            <person name="Jarju S."/>
            <person name="Secka A."/>
            <person name="Antonio M."/>
            <person name="Oren A."/>
            <person name="Chaudhuri R.R."/>
            <person name="La Ragione R."/>
            <person name="Hildebrand F."/>
            <person name="Pallen M.J."/>
        </authorList>
    </citation>
    <scope>NUCLEOTIDE SEQUENCE</scope>
    <source>
        <strain evidence="5">ChiHcolR34-3080</strain>
    </source>
</reference>
<reference evidence="5" key="2">
    <citation type="submission" date="2021-04" db="EMBL/GenBank/DDBJ databases">
        <authorList>
            <person name="Gilroy R."/>
        </authorList>
    </citation>
    <scope>NUCLEOTIDE SEQUENCE</scope>
    <source>
        <strain evidence="5">ChiHcolR34-3080</strain>
    </source>
</reference>
<feature type="binding site" evidence="4">
    <location>
        <position position="73"/>
    </location>
    <ligand>
        <name>Zn(2+)</name>
        <dbReference type="ChEBI" id="CHEBI:29105"/>
    </ligand>
</feature>
<gene>
    <name evidence="4" type="primary">hypA</name>
    <name evidence="5" type="ORF">H9890_02675</name>
</gene>
<evidence type="ECO:0000313" key="6">
    <source>
        <dbReference type="Proteomes" id="UP000823933"/>
    </source>
</evidence>
<protein>
    <recommendedName>
        <fullName evidence="4">Hydrogenase maturation factor HypA</fullName>
    </recommendedName>
</protein>
<keyword evidence="3 4" id="KW-0862">Zinc</keyword>
<dbReference type="Pfam" id="PF01155">
    <property type="entry name" value="HypA"/>
    <property type="match status" value="1"/>
</dbReference>
<dbReference type="Gene3D" id="3.30.2320.80">
    <property type="match status" value="1"/>
</dbReference>
<dbReference type="PANTHER" id="PTHR34535:SF3">
    <property type="entry name" value="HYDROGENASE MATURATION FACTOR HYPA"/>
    <property type="match status" value="1"/>
</dbReference>
<sequence length="114" mass="12267">MHELAVTQSILDISLKAAGAQHAARIRTIRLTIGPFSGIVPECVQMYLEVLAKGTIAEGAKIEAVTLPLRVRCRACGAESEIDRRHIACPACGGVNLERLSGREFLVDSLEVDV</sequence>
<accession>A0A9D1Q919</accession>
<evidence type="ECO:0000256" key="2">
    <source>
        <dbReference type="ARBA" id="ARBA00022723"/>
    </source>
</evidence>
<dbReference type="PIRSF" id="PIRSF004761">
    <property type="entry name" value="Hydrgn_mat_HypA"/>
    <property type="match status" value="1"/>
</dbReference>
<dbReference type="GO" id="GO:0008270">
    <property type="term" value="F:zinc ion binding"/>
    <property type="evidence" value="ECO:0007669"/>
    <property type="project" value="UniProtKB-UniRule"/>
</dbReference>
<evidence type="ECO:0000313" key="5">
    <source>
        <dbReference type="EMBL" id="HIW08289.1"/>
    </source>
</evidence>
<evidence type="ECO:0000256" key="3">
    <source>
        <dbReference type="ARBA" id="ARBA00022833"/>
    </source>
</evidence>
<evidence type="ECO:0000256" key="1">
    <source>
        <dbReference type="ARBA" id="ARBA00022596"/>
    </source>
</evidence>
<organism evidence="5 6">
    <name type="scientific">Candidatus Faecalibacterium intestinigallinarum</name>
    <dbReference type="NCBI Taxonomy" id="2838581"/>
    <lineage>
        <taxon>Bacteria</taxon>
        <taxon>Bacillati</taxon>
        <taxon>Bacillota</taxon>
        <taxon>Clostridia</taxon>
        <taxon>Eubacteriales</taxon>
        <taxon>Oscillospiraceae</taxon>
        <taxon>Faecalibacterium</taxon>
    </lineage>
</organism>
<dbReference type="GO" id="GO:0051604">
    <property type="term" value="P:protein maturation"/>
    <property type="evidence" value="ECO:0007669"/>
    <property type="project" value="InterPro"/>
</dbReference>
<dbReference type="HAMAP" id="MF_00213">
    <property type="entry name" value="HypA_HybF"/>
    <property type="match status" value="1"/>
</dbReference>
<comment type="function">
    <text evidence="4">Involved in the maturation of [NiFe] hydrogenases. Required for nickel insertion into the metal center of the hydrogenase.</text>
</comment>
<dbReference type="AlphaFoldDB" id="A0A9D1Q919"/>